<proteinExistence type="predicted"/>
<organism evidence="1 2">
    <name type="scientific">Colletotrichum truncatum</name>
    <name type="common">Anthracnose fungus</name>
    <name type="synonym">Colletotrichum capsici</name>
    <dbReference type="NCBI Taxonomy" id="5467"/>
    <lineage>
        <taxon>Eukaryota</taxon>
        <taxon>Fungi</taxon>
        <taxon>Dikarya</taxon>
        <taxon>Ascomycota</taxon>
        <taxon>Pezizomycotina</taxon>
        <taxon>Sordariomycetes</taxon>
        <taxon>Hypocreomycetidae</taxon>
        <taxon>Glomerellales</taxon>
        <taxon>Glomerellaceae</taxon>
        <taxon>Colletotrichum</taxon>
        <taxon>Colletotrichum truncatum species complex</taxon>
    </lineage>
</organism>
<gene>
    <name evidence="1" type="ORF">CTRU02_203255</name>
</gene>
<comment type="caution">
    <text evidence="1">The sequence shown here is derived from an EMBL/GenBank/DDBJ whole genome shotgun (WGS) entry which is preliminary data.</text>
</comment>
<protein>
    <submittedName>
        <fullName evidence="1">Uncharacterized protein</fullName>
    </submittedName>
</protein>
<accession>A0ACC3Z8W0</accession>
<evidence type="ECO:0000313" key="2">
    <source>
        <dbReference type="Proteomes" id="UP000805649"/>
    </source>
</evidence>
<sequence>MLFNCRARQPPPEPPLPQCLYTGCTRRAVKCAQKTKHSKALLSLYCKDHACRQRLDGMMCPTPKATGTVKYCEDHRRCQSEGCSNTRICANTSQDWPYCPKLLILQTDTCALQGCHQKRSPISQMCGLHTPMCLIPGCDQPRTENGLYCPSHSCADDNCNSVISGGSWCKDHRVCKTEGCKHTRAVTADGGLEQVCWQHLPSACTAPGCVSVVIGGVKFCDQHKCIYPPCHEAKDNSQDISRLYCVKHTCHDATCPQLICDPSNPSLNRYCIIHTCTAPSCSHPSKPASRHCALHTCLYPSCSAPRTADPLAVPEAQFCAAHECRSPGCHGAAGTDGVFCDATHACSLTGYLVPLDGSEGKCKPLCATHPATVTGYIPYPSDRRRSFPARPASVAATVGIGPKQQQIYVGPVEEALELRLREEQERQINEARLDGSVRAWEAARAGGVSTDVRGRRGRGDRLSCDSGYVGSASVSEDSNITFVS</sequence>
<dbReference type="Proteomes" id="UP000805649">
    <property type="component" value="Unassembled WGS sequence"/>
</dbReference>
<dbReference type="EMBL" id="VUJX02000002">
    <property type="protein sequence ID" value="KAL0940492.1"/>
    <property type="molecule type" value="Genomic_DNA"/>
</dbReference>
<evidence type="ECO:0000313" key="1">
    <source>
        <dbReference type="EMBL" id="KAL0940492.1"/>
    </source>
</evidence>
<keyword evidence="2" id="KW-1185">Reference proteome</keyword>
<name>A0ACC3Z8W0_COLTU</name>
<reference evidence="1 2" key="1">
    <citation type="journal article" date="2020" name="Phytopathology">
        <title>Genome Sequence Resources of Colletotrichum truncatum, C. plurivorum, C. musicola, and C. sojae: Four Species Pathogenic to Soybean (Glycine max).</title>
        <authorList>
            <person name="Rogerio F."/>
            <person name="Boufleur T.R."/>
            <person name="Ciampi-Guillardi M."/>
            <person name="Sukno S.A."/>
            <person name="Thon M.R."/>
            <person name="Massola Junior N.S."/>
            <person name="Baroncelli R."/>
        </authorList>
    </citation>
    <scope>NUCLEOTIDE SEQUENCE [LARGE SCALE GENOMIC DNA]</scope>
    <source>
        <strain evidence="1 2">CMES1059</strain>
    </source>
</reference>